<accession>A0ABW3B9V8</accession>
<evidence type="ECO:0000313" key="2">
    <source>
        <dbReference type="Proteomes" id="UP001596956"/>
    </source>
</evidence>
<dbReference type="EMBL" id="JBHTHR010000006">
    <property type="protein sequence ID" value="MFD0799840.1"/>
    <property type="molecule type" value="Genomic_DNA"/>
</dbReference>
<gene>
    <name evidence="1" type="ORF">ACFQZU_00695</name>
</gene>
<keyword evidence="2" id="KW-1185">Reference proteome</keyword>
<organism evidence="1 2">
    <name type="scientific">Streptomonospora algeriensis</name>
    <dbReference type="NCBI Taxonomy" id="995084"/>
    <lineage>
        <taxon>Bacteria</taxon>
        <taxon>Bacillati</taxon>
        <taxon>Actinomycetota</taxon>
        <taxon>Actinomycetes</taxon>
        <taxon>Streptosporangiales</taxon>
        <taxon>Nocardiopsidaceae</taxon>
        <taxon>Streptomonospora</taxon>
    </lineage>
</organism>
<comment type="caution">
    <text evidence="1">The sequence shown here is derived from an EMBL/GenBank/DDBJ whole genome shotgun (WGS) entry which is preliminary data.</text>
</comment>
<name>A0ABW3B9V8_9ACTN</name>
<evidence type="ECO:0000313" key="1">
    <source>
        <dbReference type="EMBL" id="MFD0799840.1"/>
    </source>
</evidence>
<sequence length="60" mass="6980">MLPTPRVSINVWSTSQRTRQRGSIGGSNRLKMLKMLKRQMYGRADPDLLRRRVLLAARLE</sequence>
<proteinExistence type="predicted"/>
<reference evidence="2" key="1">
    <citation type="journal article" date="2019" name="Int. J. Syst. Evol. Microbiol.">
        <title>The Global Catalogue of Microorganisms (GCM) 10K type strain sequencing project: providing services to taxonomists for standard genome sequencing and annotation.</title>
        <authorList>
            <consortium name="The Broad Institute Genomics Platform"/>
            <consortium name="The Broad Institute Genome Sequencing Center for Infectious Disease"/>
            <person name="Wu L."/>
            <person name="Ma J."/>
        </authorList>
    </citation>
    <scope>NUCLEOTIDE SEQUENCE [LARGE SCALE GENOMIC DNA]</scope>
    <source>
        <strain evidence="2">CCUG 63369</strain>
    </source>
</reference>
<evidence type="ECO:0008006" key="3">
    <source>
        <dbReference type="Google" id="ProtNLM"/>
    </source>
</evidence>
<dbReference type="Proteomes" id="UP001596956">
    <property type="component" value="Unassembled WGS sequence"/>
</dbReference>
<protein>
    <recommendedName>
        <fullName evidence="3">Transposase</fullName>
    </recommendedName>
</protein>